<feature type="transmembrane region" description="Helical" evidence="2">
    <location>
        <begin position="395"/>
        <end position="422"/>
    </location>
</feature>
<evidence type="ECO:0008006" key="6">
    <source>
        <dbReference type="Google" id="ProtNLM"/>
    </source>
</evidence>
<evidence type="ECO:0000256" key="1">
    <source>
        <dbReference type="SAM" id="MobiDB-lite"/>
    </source>
</evidence>
<keyword evidence="2" id="KW-1133">Transmembrane helix</keyword>
<feature type="region of interest" description="Disordered" evidence="1">
    <location>
        <begin position="257"/>
        <end position="316"/>
    </location>
</feature>
<sequence>MNNKYWSFPRPLLQLSASFLLPFGFAFPIPQASEPSFQLSVDTGQDAWAESLSGVGPLILLIGEKNTKQLLREANGLPAILSMSFAPIGLLSVLTSMIRLCGSPRLRSYLGYEHEPRANAALEMTKANCAGIHAEVIDGTVSRSTTSEATSQALAVLFLRGSSEVTIEESLRQIRFCHAFQDEKTVKGCPEAAGNVNWCFRVTCPLPQPESINAISRLVANSLKIDEQSDLGEFLRVFQRTATATDPKSRVSYCQHKSATQDGNPVHSEKHSVSSQQQVYDNMSAELEETNPTTPSMTKRKGAAEESVATSLPPQESTAHLSAQITTAADLPLKICTTDLQPPKPIKSSFFCTFDGVSEVNTSAQTSAGISLTVATISFLSMVAIQIIALWQEGWFSNGIIMVFVGYFCMVIGVSGAGYMIYSACDSAAMQALPKTADADWTHGVVLLVKNTDSLDTTGSLLMQSENQKQEFQAVWVKKQGGVRFVLTWAISIFLALAFVCYYLGLRSSKWWLSVTQLLVCLASAFARSVGKMDRGSFDAVEDIRVDKRCYSTGILDMQRATRITEQQRTSKTLDLRIYSTLSSHCLALTGELVAWRAAKLCLEPQYQATGDRILSVTGMSLGLVQATDERERHVLVEFEGGIVTEEGLAFPNVTVATAFSSSNADLAAPTPLLARGIMRQSQWSLEKVQINKGSLPFMGGTYISSFDSLVTWWTIAEDRNELGDQHKNLHGSFILLCTAFFLAVLRKGEKERDLVKTINAAHEQASQEDDKYAQALMNFLTIYLD</sequence>
<accession>A0A9P9FM73</accession>
<evidence type="ECO:0000313" key="5">
    <source>
        <dbReference type="Proteomes" id="UP000738349"/>
    </source>
</evidence>
<feature type="transmembrane region" description="Helical" evidence="2">
    <location>
        <begin position="368"/>
        <end position="389"/>
    </location>
</feature>
<keyword evidence="3" id="KW-0732">Signal</keyword>
<feature type="signal peptide" evidence="3">
    <location>
        <begin position="1"/>
        <end position="26"/>
    </location>
</feature>
<dbReference type="EMBL" id="JAGMUV010000002">
    <property type="protein sequence ID" value="KAH7169861.1"/>
    <property type="molecule type" value="Genomic_DNA"/>
</dbReference>
<keyword evidence="2" id="KW-0472">Membrane</keyword>
<reference evidence="4" key="1">
    <citation type="journal article" date="2021" name="Nat. Commun.">
        <title>Genetic determinants of endophytism in the Arabidopsis root mycobiome.</title>
        <authorList>
            <person name="Mesny F."/>
            <person name="Miyauchi S."/>
            <person name="Thiergart T."/>
            <person name="Pickel B."/>
            <person name="Atanasova L."/>
            <person name="Karlsson M."/>
            <person name="Huettel B."/>
            <person name="Barry K.W."/>
            <person name="Haridas S."/>
            <person name="Chen C."/>
            <person name="Bauer D."/>
            <person name="Andreopoulos W."/>
            <person name="Pangilinan J."/>
            <person name="LaButti K."/>
            <person name="Riley R."/>
            <person name="Lipzen A."/>
            <person name="Clum A."/>
            <person name="Drula E."/>
            <person name="Henrissat B."/>
            <person name="Kohler A."/>
            <person name="Grigoriev I.V."/>
            <person name="Martin F.M."/>
            <person name="Hacquard S."/>
        </authorList>
    </citation>
    <scope>NUCLEOTIDE SEQUENCE</scope>
    <source>
        <strain evidence="4">MPI-CAGE-AT-0147</strain>
    </source>
</reference>
<proteinExistence type="predicted"/>
<keyword evidence="2" id="KW-0812">Transmembrane</keyword>
<organism evidence="4 5">
    <name type="scientific">Dactylonectria macrodidyma</name>
    <dbReference type="NCBI Taxonomy" id="307937"/>
    <lineage>
        <taxon>Eukaryota</taxon>
        <taxon>Fungi</taxon>
        <taxon>Dikarya</taxon>
        <taxon>Ascomycota</taxon>
        <taxon>Pezizomycotina</taxon>
        <taxon>Sordariomycetes</taxon>
        <taxon>Hypocreomycetidae</taxon>
        <taxon>Hypocreales</taxon>
        <taxon>Nectriaceae</taxon>
        <taxon>Dactylonectria</taxon>
    </lineage>
</organism>
<keyword evidence="5" id="KW-1185">Reference proteome</keyword>
<dbReference type="OrthoDB" id="7464126at2759"/>
<protein>
    <recommendedName>
        <fullName evidence="6">Transmembrane protein</fullName>
    </recommendedName>
</protein>
<evidence type="ECO:0000256" key="2">
    <source>
        <dbReference type="SAM" id="Phobius"/>
    </source>
</evidence>
<evidence type="ECO:0000313" key="4">
    <source>
        <dbReference type="EMBL" id="KAH7169861.1"/>
    </source>
</evidence>
<dbReference type="Proteomes" id="UP000738349">
    <property type="component" value="Unassembled WGS sequence"/>
</dbReference>
<name>A0A9P9FM73_9HYPO</name>
<gene>
    <name evidence="4" type="ORF">EDB81DRAFT_774023</name>
</gene>
<feature type="transmembrane region" description="Helical" evidence="2">
    <location>
        <begin position="77"/>
        <end position="98"/>
    </location>
</feature>
<feature type="chain" id="PRO_5040258092" description="Transmembrane protein" evidence="3">
    <location>
        <begin position="27"/>
        <end position="786"/>
    </location>
</feature>
<dbReference type="AlphaFoldDB" id="A0A9P9FM73"/>
<evidence type="ECO:0000256" key="3">
    <source>
        <dbReference type="SAM" id="SignalP"/>
    </source>
</evidence>
<feature type="transmembrane region" description="Helical" evidence="2">
    <location>
        <begin position="485"/>
        <end position="505"/>
    </location>
</feature>
<comment type="caution">
    <text evidence="4">The sequence shown here is derived from an EMBL/GenBank/DDBJ whole genome shotgun (WGS) entry which is preliminary data.</text>
</comment>